<feature type="compositionally biased region" description="Basic residues" evidence="2">
    <location>
        <begin position="63"/>
        <end position="72"/>
    </location>
</feature>
<feature type="coiled-coil region" evidence="1">
    <location>
        <begin position="1574"/>
        <end position="1616"/>
    </location>
</feature>
<feature type="compositionally biased region" description="Basic and acidic residues" evidence="2">
    <location>
        <begin position="2261"/>
        <end position="2288"/>
    </location>
</feature>
<feature type="coiled-coil region" evidence="1">
    <location>
        <begin position="1680"/>
        <end position="1714"/>
    </location>
</feature>
<protein>
    <submittedName>
        <fullName evidence="3">Uncharacterized protein</fullName>
    </submittedName>
</protein>
<evidence type="ECO:0000313" key="3">
    <source>
        <dbReference type="EMBL" id="GMI17846.1"/>
    </source>
</evidence>
<accession>A0A9W7FTT5</accession>
<feature type="coiled-coil region" evidence="1">
    <location>
        <begin position="1331"/>
        <end position="1400"/>
    </location>
</feature>
<feature type="region of interest" description="Disordered" evidence="2">
    <location>
        <begin position="1"/>
        <end position="133"/>
    </location>
</feature>
<feature type="compositionally biased region" description="Polar residues" evidence="2">
    <location>
        <begin position="1"/>
        <end position="28"/>
    </location>
</feature>
<feature type="compositionally biased region" description="Polar residues" evidence="2">
    <location>
        <begin position="74"/>
        <end position="110"/>
    </location>
</feature>
<dbReference type="Proteomes" id="UP001165122">
    <property type="component" value="Unassembled WGS sequence"/>
</dbReference>
<feature type="coiled-coil region" evidence="1">
    <location>
        <begin position="1497"/>
        <end position="1545"/>
    </location>
</feature>
<dbReference type="OrthoDB" id="10255522at2759"/>
<feature type="compositionally biased region" description="Polar residues" evidence="2">
    <location>
        <begin position="1963"/>
        <end position="1972"/>
    </location>
</feature>
<proteinExistence type="predicted"/>
<evidence type="ECO:0000256" key="2">
    <source>
        <dbReference type="SAM" id="MobiDB-lite"/>
    </source>
</evidence>
<feature type="region of interest" description="Disordered" evidence="2">
    <location>
        <begin position="2252"/>
        <end position="2288"/>
    </location>
</feature>
<feature type="coiled-coil region" evidence="1">
    <location>
        <begin position="1747"/>
        <end position="1846"/>
    </location>
</feature>
<evidence type="ECO:0000256" key="1">
    <source>
        <dbReference type="SAM" id="Coils"/>
    </source>
</evidence>
<gene>
    <name evidence="3" type="ORF">TrLO_g14170</name>
</gene>
<evidence type="ECO:0000313" key="4">
    <source>
        <dbReference type="Proteomes" id="UP001165122"/>
    </source>
</evidence>
<name>A0A9W7FTT5_9STRA</name>
<feature type="coiled-coil region" evidence="1">
    <location>
        <begin position="139"/>
        <end position="176"/>
    </location>
</feature>
<comment type="caution">
    <text evidence="3">The sequence shown here is derived from an EMBL/GenBank/DDBJ whole genome shotgun (WGS) entry which is preliminary data.</text>
</comment>
<feature type="region of interest" description="Disordered" evidence="2">
    <location>
        <begin position="690"/>
        <end position="710"/>
    </location>
</feature>
<dbReference type="EMBL" id="BRXW01000309">
    <property type="protein sequence ID" value="GMI17846.1"/>
    <property type="molecule type" value="Genomic_DNA"/>
</dbReference>
<dbReference type="PANTHER" id="PTHR23159">
    <property type="entry name" value="CENTROSOMAL PROTEIN 2"/>
    <property type="match status" value="1"/>
</dbReference>
<sequence>MESHGNTPVSPHRSQVRTQSPSLKSITPGTVPETAKSFTRSNDENRPPKAPSQITSAGNNLLRHYRRAKLKRSGTASASNPIPNALQQRSSDPAPTPTHHQTPNTSSQSFEGFIDSPGMAPAGFRNSMSPVSDTNKITMADMRRTIADLKSELGDAEANNQELDIVRRERDELRSSTTKIDTHSSDADFDFISKHSDALASANDEIADDVTQAADLILRLNSKIEDLKAQKEAADEENNSLKSNIVTLEDLIGTAGEDSEEIESLQEAFELAKEENAKLVASVEEIEQTNSDLTASIEEADQLRVQLELAEQTNSDLTASVEEVDQLRVQLEMAEEEAESLREEVARADELMPQNPSLQSSAAEKQLEELKSEVASLHKSVASSKAKEASLSMANASLKNSVKVLQNQNATLKSATDSAEDHSQLRDQLSTAEEERDQLGSELEALCSENQSLTSQVAELENQSLTSQVAALSSLRSEKRELFSEVATLSSLRSENESVVSSLRSENESLVSSNQSLTSSNHSLTSQLSALNLQLTQAKSEQTIAASNTQRVLANSTNSILANNATTEDEIKNIKKEHTVNIREMQDLHSRQLNGINESLKIALAENERKQIQITTMEEESYNLQTLLTKSNNQLNTANTHLHNNTVKTERRLANLTMSHQAEVTTVEAEIEALEEQSEQLKKYNTQLKSSNDKMQTKAADPTTPAKERALKKSVAQLETEMLHSNQQHETIIIDLKLQMKKAKIHYNAKAKKTDENNRGEIAAMIRAFAVSMEKTIGEANSKVSATATKLQRFERAHQTLTSTFNDQEAEMHCLANKIYDLQTKNADLEKSKATNTSIIAQLNSQISIERETCAETRDLLALAHVNKAGEGDKMFSAALVEEVGRAMQVQEKKIDNYATQTLSQTVSQVDLAAANEKSKIMENRAIMAEGRLAMSLKASSSHAAALAVTKTQVTALTKEVDNFKTLADERAKEIEQLIEGVRRCGQGWETTVERLTDQVKSAEARREMEVESARKRAIAASSRVNVEVDLVRKDLDSRLKTKEDELLTMEEGLGHFKATKDSLETNLTVLRSELDETKKQLQKKTTDVERSELTIGDLQRSVAKEASLRVENEVLANELKTEVDNLKEEKISLQQEMALVKEDVLASREIDDEKGVEMGLQEAELEALNDAFEESELERDAANKKLGLLSAALELANRKVDTLEEGDAKATRVMAALKEEKNSLLSKIEIVGDELEAANVSIDRLEEELKNSSSSTELLKNERAFEERKTRDELSEVRSQRELLLNQKADLTRQVEDLNKIVTAQMAQIEQMKLAAELSKAAVGASEIFWVEAEDRVEVMEDEIRKSEDTLKDAESALRTEKESVVELTNVVSETESKLAATEDALKKETARCADMSEKLDMERYKVIEMIQKHNALKGRRKAGWEKMEQDLECSQIEGRTLKGEVESFKEMITSLRAAAADGAERTAFETRIEIEGIRDENRKYRKKSIEFLAELAAAESRKREVESVKKSLERELVETNNDLVSTRDKIESFEDQIKLMECRVREESTPTKFGTQRSVFSPSPTVVKMFSKEEKEAAVEEVREEVKEVRAGMKEQLKRDLDEQQLKHKAVVGELQVTVTEKQQKLTQLKFELKASVQQANSMQQRSEKLELLLGERNETLLQHFHTDSIVEELKSALHNAFEKYEHCQTSLAEAENDVAALRSQLDESVEHGIELEQTVSELRVVNEDLVAKIGGVKEEGERVRAEMVVEVEGVQEEAEAMRNELVAENESLRRKLQRKEMEMEEAGKQFHKDVRSRLDVAEEELAAERIKRGAVVEGVRVKLEAAKDDILMLKERLVKAETQRDEESVRCEEFLGELEGCREGLSERSEQVAELTKVNEENARLLQIEANRRLLELKLSASVGSPLGGMTPGKLLMRETPRKEGWVFGQNLGSAFKKTSVGTAMTPVAETPTPKVRSAGVSTQMTPQSPMEDWEETSRKWQKAANSLQSALDSAIVSRDAYASTSKTERLEKERILALYEKEKTTVRNELNDAFKVAKVNLKKLSDTTAVAEVNGKTIEVLKGELGAATQRLKEADGDLAASRKQVKWLTSNIEELGEKFRDVVKAKHAKDAEAFGLAKERGLLEIQLKDCLSERNYLKKALEAVKESKLLDNEGWDSERGRLEKEIEEMKKEARVVVEKKKKEVVVEGVKEVGGEKEGGGGGMVLALKAELREKDVEVQRLRKKMKGVEDRENLNVNRERVREMNEGWKSLKPRGGGRDVWQEARQRKENNKLGVREERDERARRVEELERAFGSISKKLSGV</sequence>
<feature type="coiled-coil region" evidence="1">
    <location>
        <begin position="2157"/>
        <end position="2236"/>
    </location>
</feature>
<feature type="region of interest" description="Disordered" evidence="2">
    <location>
        <begin position="412"/>
        <end position="439"/>
    </location>
</feature>
<feature type="coiled-coil region" evidence="1">
    <location>
        <begin position="1215"/>
        <end position="1302"/>
    </location>
</feature>
<feature type="coiled-coil region" evidence="1">
    <location>
        <begin position="1061"/>
        <end position="1186"/>
    </location>
</feature>
<reference evidence="4" key="1">
    <citation type="journal article" date="2023" name="Commun. Biol.">
        <title>Genome analysis of Parmales, the sister group of diatoms, reveals the evolutionary specialization of diatoms from phago-mixotrophs to photoautotrophs.</title>
        <authorList>
            <person name="Ban H."/>
            <person name="Sato S."/>
            <person name="Yoshikawa S."/>
            <person name="Yamada K."/>
            <person name="Nakamura Y."/>
            <person name="Ichinomiya M."/>
            <person name="Sato N."/>
            <person name="Blanc-Mathieu R."/>
            <person name="Endo H."/>
            <person name="Kuwata A."/>
            <person name="Ogata H."/>
        </authorList>
    </citation>
    <scope>NUCLEOTIDE SEQUENCE [LARGE SCALE GENOMIC DNA]</scope>
    <source>
        <strain evidence="4">NIES 3700</strain>
    </source>
</reference>
<keyword evidence="1" id="KW-0175">Coiled coil</keyword>
<keyword evidence="4" id="KW-1185">Reference proteome</keyword>
<feature type="region of interest" description="Disordered" evidence="2">
    <location>
        <begin position="1950"/>
        <end position="1976"/>
    </location>
</feature>
<dbReference type="PANTHER" id="PTHR23159:SF60">
    <property type="entry name" value="SPINDLE ASSEMBLY ABNORMAL PROTEIN 4"/>
    <property type="match status" value="1"/>
</dbReference>
<organism evidence="3 4">
    <name type="scientific">Triparma laevis f. longispina</name>
    <dbReference type="NCBI Taxonomy" id="1714387"/>
    <lineage>
        <taxon>Eukaryota</taxon>
        <taxon>Sar</taxon>
        <taxon>Stramenopiles</taxon>
        <taxon>Ochrophyta</taxon>
        <taxon>Bolidophyceae</taxon>
        <taxon>Parmales</taxon>
        <taxon>Triparmaceae</taxon>
        <taxon>Triparma</taxon>
    </lineage>
</organism>